<evidence type="ECO:0008006" key="3">
    <source>
        <dbReference type="Google" id="ProtNLM"/>
    </source>
</evidence>
<dbReference type="AlphaFoldDB" id="A0A8J7QM60"/>
<proteinExistence type="predicted"/>
<evidence type="ECO:0000313" key="2">
    <source>
        <dbReference type="Proteomes" id="UP000664417"/>
    </source>
</evidence>
<gene>
    <name evidence="1" type="ORF">J3U88_20665</name>
</gene>
<keyword evidence="2" id="KW-1185">Reference proteome</keyword>
<reference evidence="1" key="1">
    <citation type="submission" date="2021-03" db="EMBL/GenBank/DDBJ databases">
        <authorList>
            <person name="Wang G."/>
        </authorList>
    </citation>
    <scope>NUCLEOTIDE SEQUENCE</scope>
    <source>
        <strain evidence="1">KCTC 12899</strain>
    </source>
</reference>
<comment type="caution">
    <text evidence="1">The sequence shown here is derived from an EMBL/GenBank/DDBJ whole genome shotgun (WGS) entry which is preliminary data.</text>
</comment>
<accession>A0A8J7QM60</accession>
<dbReference type="Proteomes" id="UP000664417">
    <property type="component" value="Unassembled WGS sequence"/>
</dbReference>
<protein>
    <recommendedName>
        <fullName evidence="3">Outer membrane protein beta-barrel domain-containing protein</fullName>
    </recommendedName>
</protein>
<evidence type="ECO:0000313" key="1">
    <source>
        <dbReference type="EMBL" id="MBO1320903.1"/>
    </source>
</evidence>
<sequence length="209" mass="23098">MQGKFCTQFCRHGIQLTLLFLLLFQGRLWAADVADGVWGLRFRFSPGSEVSSSFGSGSALTSGIEGIYQRGMGEWGRFPWGLSFSAGLSRSSISETVAEDFRFEVTNTTLTGQGGVFVDLFQKERWDLRAAGGPLIMWLNTDFEYGGLSDSVSEFEVALGLELVAGYQWNQRLTLTSGLHYVTQPDTTSSTLSLAQNSLSYSLGCRYRF</sequence>
<dbReference type="EMBL" id="JAFREP010000020">
    <property type="protein sequence ID" value="MBO1320903.1"/>
    <property type="molecule type" value="Genomic_DNA"/>
</dbReference>
<name>A0A8J7QM60_9BACT</name>
<organism evidence="1 2">
    <name type="scientific">Acanthopleuribacter pedis</name>
    <dbReference type="NCBI Taxonomy" id="442870"/>
    <lineage>
        <taxon>Bacteria</taxon>
        <taxon>Pseudomonadati</taxon>
        <taxon>Acidobacteriota</taxon>
        <taxon>Holophagae</taxon>
        <taxon>Acanthopleuribacterales</taxon>
        <taxon>Acanthopleuribacteraceae</taxon>
        <taxon>Acanthopleuribacter</taxon>
    </lineage>
</organism>
<dbReference type="RefSeq" id="WP_207860878.1">
    <property type="nucleotide sequence ID" value="NZ_JAFREP010000020.1"/>
</dbReference>